<keyword evidence="1" id="KW-0472">Membrane</keyword>
<organism evidence="2 3">
    <name type="scientific">Hymenobacter negativus</name>
    <dbReference type="NCBI Taxonomy" id="2795026"/>
    <lineage>
        <taxon>Bacteria</taxon>
        <taxon>Pseudomonadati</taxon>
        <taxon>Bacteroidota</taxon>
        <taxon>Cytophagia</taxon>
        <taxon>Cytophagales</taxon>
        <taxon>Hymenobacteraceae</taxon>
        <taxon>Hymenobacter</taxon>
    </lineage>
</organism>
<feature type="transmembrane region" description="Helical" evidence="1">
    <location>
        <begin position="12"/>
        <end position="34"/>
    </location>
</feature>
<proteinExistence type="predicted"/>
<evidence type="ECO:0000313" key="2">
    <source>
        <dbReference type="EMBL" id="MBO2011611.1"/>
    </source>
</evidence>
<accession>A0ABS3QK30</accession>
<evidence type="ECO:0000256" key="1">
    <source>
        <dbReference type="SAM" id="Phobius"/>
    </source>
</evidence>
<keyword evidence="3" id="KW-1185">Reference proteome</keyword>
<dbReference type="Proteomes" id="UP000664369">
    <property type="component" value="Unassembled WGS sequence"/>
</dbReference>
<sequence length="187" mass="21070">MQAPTQGRRFLNGCLVVLGVVLAVVALLAGGFWWSLERRKKQAVLDEERYSAVCDTISAITEHPAVSFSGFTKAELGKLAFYLVRKGKVLKDTVVHYPQRDGLYEFNIPLAFASFKKTDTIVVATTGRDKRFYQISGFHHYAYLHYGMLGYVGSHDCRFAEGAYTVNGRQYRDFLYKQDGLSALPTH</sequence>
<dbReference type="EMBL" id="JAGETZ010000012">
    <property type="protein sequence ID" value="MBO2011611.1"/>
    <property type="molecule type" value="Genomic_DNA"/>
</dbReference>
<keyword evidence="1" id="KW-1133">Transmembrane helix</keyword>
<protein>
    <submittedName>
        <fullName evidence="2">Uncharacterized protein</fullName>
    </submittedName>
</protein>
<reference evidence="2 3" key="1">
    <citation type="submission" date="2021-03" db="EMBL/GenBank/DDBJ databases">
        <authorList>
            <person name="Kim M.K."/>
        </authorList>
    </citation>
    <scope>NUCLEOTIDE SEQUENCE [LARGE SCALE GENOMIC DNA]</scope>
    <source>
        <strain evidence="2 3">BT442</strain>
    </source>
</reference>
<name>A0ABS3QK30_9BACT</name>
<comment type="caution">
    <text evidence="2">The sequence shown here is derived from an EMBL/GenBank/DDBJ whole genome shotgun (WGS) entry which is preliminary data.</text>
</comment>
<dbReference type="RefSeq" id="WP_208177305.1">
    <property type="nucleotide sequence ID" value="NZ_JAGETZ010000012.1"/>
</dbReference>
<evidence type="ECO:0000313" key="3">
    <source>
        <dbReference type="Proteomes" id="UP000664369"/>
    </source>
</evidence>
<keyword evidence="1" id="KW-0812">Transmembrane</keyword>
<gene>
    <name evidence="2" type="ORF">J4E00_21270</name>
</gene>